<sequence length="294" mass="32018">MTVSEESFRPGLLNPSDPNYPWLADSWPASSMPVNNSNNGPNDLLRIPDFLPSYANNVDVLPAVPGQGDKTATMLSDGAIYSSIDFTTKSSFNCPGQIAQTTPYATTQILHSNSIHELAVDLPDPQWKSSAQQKSELTGLGYCLTDQGKGNNGGKGGKKKKTKNSNKSQKNNGSNWANVPLPPPPIQPLPGTEIEHYGLEHQETGYDSDGWCPPLPVQTYLHQGSDDELEEDDRVPTPPVRGVASSPAISFGQQSTATLTPSPREEMQPMLQAHLEELTRAYQFDITKQSWADQ</sequence>
<evidence type="ECO:0000313" key="2">
    <source>
        <dbReference type="EMBL" id="CAJ0937849.1"/>
    </source>
</evidence>
<proteinExistence type="predicted"/>
<feature type="region of interest" description="Disordered" evidence="1">
    <location>
        <begin position="225"/>
        <end position="266"/>
    </location>
</feature>
<dbReference type="Proteomes" id="UP001176940">
    <property type="component" value="Unassembled WGS sequence"/>
</dbReference>
<name>A0ABN9LB23_9NEOB</name>
<comment type="caution">
    <text evidence="2">The sequence shown here is derived from an EMBL/GenBank/DDBJ whole genome shotgun (WGS) entry which is preliminary data.</text>
</comment>
<feature type="region of interest" description="Disordered" evidence="1">
    <location>
        <begin position="144"/>
        <end position="192"/>
    </location>
</feature>
<accession>A0ABN9LB23</accession>
<reference evidence="2" key="1">
    <citation type="submission" date="2023-07" db="EMBL/GenBank/DDBJ databases">
        <authorList>
            <person name="Stuckert A."/>
        </authorList>
    </citation>
    <scope>NUCLEOTIDE SEQUENCE</scope>
</reference>
<feature type="compositionally biased region" description="Low complexity" evidence="1">
    <location>
        <begin position="165"/>
        <end position="175"/>
    </location>
</feature>
<evidence type="ECO:0000256" key="1">
    <source>
        <dbReference type="SAM" id="MobiDB-lite"/>
    </source>
</evidence>
<organism evidence="2 3">
    <name type="scientific">Ranitomeya imitator</name>
    <name type="common">mimic poison frog</name>
    <dbReference type="NCBI Taxonomy" id="111125"/>
    <lineage>
        <taxon>Eukaryota</taxon>
        <taxon>Metazoa</taxon>
        <taxon>Chordata</taxon>
        <taxon>Craniata</taxon>
        <taxon>Vertebrata</taxon>
        <taxon>Euteleostomi</taxon>
        <taxon>Amphibia</taxon>
        <taxon>Batrachia</taxon>
        <taxon>Anura</taxon>
        <taxon>Neobatrachia</taxon>
        <taxon>Hyloidea</taxon>
        <taxon>Dendrobatidae</taxon>
        <taxon>Dendrobatinae</taxon>
        <taxon>Ranitomeya</taxon>
    </lineage>
</organism>
<protein>
    <submittedName>
        <fullName evidence="2">Uncharacterized protein</fullName>
    </submittedName>
</protein>
<keyword evidence="3" id="KW-1185">Reference proteome</keyword>
<feature type="compositionally biased region" description="Polar residues" evidence="1">
    <location>
        <begin position="247"/>
        <end position="261"/>
    </location>
</feature>
<evidence type="ECO:0000313" key="3">
    <source>
        <dbReference type="Proteomes" id="UP001176940"/>
    </source>
</evidence>
<gene>
    <name evidence="2" type="ORF">RIMI_LOCUS7345427</name>
</gene>
<dbReference type="EMBL" id="CAUEEQ010013866">
    <property type="protein sequence ID" value="CAJ0937849.1"/>
    <property type="molecule type" value="Genomic_DNA"/>
</dbReference>